<feature type="transmembrane region" description="Helical" evidence="6">
    <location>
        <begin position="287"/>
        <end position="320"/>
    </location>
</feature>
<dbReference type="GO" id="GO:0005886">
    <property type="term" value="C:plasma membrane"/>
    <property type="evidence" value="ECO:0007669"/>
    <property type="project" value="UniProtKB-SubCell"/>
</dbReference>
<keyword evidence="5 6" id="KW-0472">Membrane</keyword>
<sequence>MEKSKFNKVLGMSDVLVIAFGAMIGWAWVVSTGDWISTAGTIGAIFSFIIGGIMVFFVSLTYAELTSAMPQCGGEHVFSYRAMGSNASFVCTWAIVLGYASVAAFEACAMPTVITYIFPNFLQGYMYTIAGFDVYASWVAVAVIAAIIITYINLRGVKTAAILQTVFTVLIAAAGIALVAASAVNGNGNTLMSYPFAGADFTDCSKLGGILTIAVMTPFYFVGFDVIPQVAEEINIPYKKLGKIMLLSIIMAVVFYALVVFGVGYILPVGDMAGSDLPTASAMELAFGIPAMAKVMVIGGIAGMITSWNSFIIGGSRAMFSMAESKMLPEAFAKLNPKTKAPTNAILFIGIASAIAPFFGRKMLVWIVDAGSLGVCVAYLMVSLSFLILRKKEPEMNRPYRVKHGKLVGVLAVIMSGFFTVLYIVPLPFASTALVWQEWIVAGLWIALGVVFFAYCKKKFGAEFGRHIDVMLDESLMEKD</sequence>
<evidence type="ECO:0000256" key="6">
    <source>
        <dbReference type="SAM" id="Phobius"/>
    </source>
</evidence>
<keyword evidence="3 6" id="KW-0812">Transmembrane</keyword>
<feature type="transmembrane region" description="Helical" evidence="6">
    <location>
        <begin position="9"/>
        <end position="29"/>
    </location>
</feature>
<dbReference type="Pfam" id="PF13520">
    <property type="entry name" value="AA_permease_2"/>
    <property type="match status" value="1"/>
</dbReference>
<accession>A0A252F6T2</accession>
<evidence type="ECO:0000256" key="4">
    <source>
        <dbReference type="ARBA" id="ARBA00022989"/>
    </source>
</evidence>
<dbReference type="AlphaFoldDB" id="A0A252F6T2"/>
<feature type="transmembrane region" description="Helical" evidence="6">
    <location>
        <begin position="205"/>
        <end position="223"/>
    </location>
</feature>
<dbReference type="Gene3D" id="1.20.1740.10">
    <property type="entry name" value="Amino acid/polyamine transporter I"/>
    <property type="match status" value="1"/>
</dbReference>
<dbReference type="InterPro" id="IPR002293">
    <property type="entry name" value="AA/rel_permease1"/>
</dbReference>
<feature type="transmembrane region" description="Helical" evidence="6">
    <location>
        <begin position="436"/>
        <end position="456"/>
    </location>
</feature>
<dbReference type="Proteomes" id="UP000194903">
    <property type="component" value="Unassembled WGS sequence"/>
</dbReference>
<name>A0A252F6T2_9FIRM</name>
<dbReference type="EMBL" id="NHOC01000002">
    <property type="protein sequence ID" value="OUM21471.1"/>
    <property type="molecule type" value="Genomic_DNA"/>
</dbReference>
<proteinExistence type="predicted"/>
<dbReference type="GO" id="GO:0022857">
    <property type="term" value="F:transmembrane transporter activity"/>
    <property type="evidence" value="ECO:0007669"/>
    <property type="project" value="InterPro"/>
</dbReference>
<feature type="transmembrane region" description="Helical" evidence="6">
    <location>
        <begin position="35"/>
        <end position="60"/>
    </location>
</feature>
<keyword evidence="2" id="KW-1003">Cell membrane</keyword>
<dbReference type="PANTHER" id="PTHR42770:SF7">
    <property type="entry name" value="MEMBRANE PROTEIN"/>
    <property type="match status" value="1"/>
</dbReference>
<feature type="transmembrane region" description="Helical" evidence="6">
    <location>
        <begin position="134"/>
        <end position="154"/>
    </location>
</feature>
<keyword evidence="8" id="KW-1185">Reference proteome</keyword>
<evidence type="ECO:0000256" key="2">
    <source>
        <dbReference type="ARBA" id="ARBA00022475"/>
    </source>
</evidence>
<feature type="transmembrane region" description="Helical" evidence="6">
    <location>
        <begin position="410"/>
        <end position="430"/>
    </location>
</feature>
<feature type="transmembrane region" description="Helical" evidence="6">
    <location>
        <begin position="166"/>
        <end position="185"/>
    </location>
</feature>
<feature type="transmembrane region" description="Helical" evidence="6">
    <location>
        <begin position="341"/>
        <end position="359"/>
    </location>
</feature>
<evidence type="ECO:0000256" key="3">
    <source>
        <dbReference type="ARBA" id="ARBA00022692"/>
    </source>
</evidence>
<keyword evidence="4 6" id="KW-1133">Transmembrane helix</keyword>
<protein>
    <submittedName>
        <fullName evidence="7">Amino acid permease</fullName>
    </submittedName>
</protein>
<evidence type="ECO:0000313" key="8">
    <source>
        <dbReference type="Proteomes" id="UP000194903"/>
    </source>
</evidence>
<feature type="transmembrane region" description="Helical" evidence="6">
    <location>
        <begin position="89"/>
        <end position="114"/>
    </location>
</feature>
<reference evidence="7 8" key="1">
    <citation type="submission" date="2017-05" db="EMBL/GenBank/DDBJ databases">
        <title>Butyricicoccus porcorum sp. nov. a butyrate-producing bacterium from the swine intestinal tract.</title>
        <authorList>
            <person name="Trachsel J."/>
            <person name="Humphrey S."/>
            <person name="Allen H.K."/>
        </authorList>
    </citation>
    <scope>NUCLEOTIDE SEQUENCE [LARGE SCALE GENOMIC DNA]</scope>
    <source>
        <strain evidence="7">BB10</strain>
    </source>
</reference>
<feature type="transmembrane region" description="Helical" evidence="6">
    <location>
        <begin position="365"/>
        <end position="389"/>
    </location>
</feature>
<evidence type="ECO:0000256" key="5">
    <source>
        <dbReference type="ARBA" id="ARBA00023136"/>
    </source>
</evidence>
<evidence type="ECO:0000313" key="7">
    <source>
        <dbReference type="EMBL" id="OUM21471.1"/>
    </source>
</evidence>
<evidence type="ECO:0000256" key="1">
    <source>
        <dbReference type="ARBA" id="ARBA00004651"/>
    </source>
</evidence>
<dbReference type="PIRSF" id="PIRSF006060">
    <property type="entry name" value="AA_transporter"/>
    <property type="match status" value="1"/>
</dbReference>
<dbReference type="PANTHER" id="PTHR42770">
    <property type="entry name" value="AMINO ACID TRANSPORTER-RELATED"/>
    <property type="match status" value="1"/>
</dbReference>
<dbReference type="InterPro" id="IPR050367">
    <property type="entry name" value="APC_superfamily"/>
</dbReference>
<dbReference type="RefSeq" id="WP_205703600.1">
    <property type="nucleotide sequence ID" value="NZ_CP178353.1"/>
</dbReference>
<organism evidence="7 8">
    <name type="scientific">Butyricicoccus porcorum</name>
    <dbReference type="NCBI Taxonomy" id="1945634"/>
    <lineage>
        <taxon>Bacteria</taxon>
        <taxon>Bacillati</taxon>
        <taxon>Bacillota</taxon>
        <taxon>Clostridia</taxon>
        <taxon>Eubacteriales</taxon>
        <taxon>Butyricicoccaceae</taxon>
        <taxon>Butyricicoccus</taxon>
    </lineage>
</organism>
<comment type="subcellular location">
    <subcellularLocation>
        <location evidence="1">Cell membrane</location>
        <topology evidence="1">Multi-pass membrane protein</topology>
    </subcellularLocation>
</comment>
<gene>
    <name evidence="7" type="ORF">CBW42_02545</name>
</gene>
<comment type="caution">
    <text evidence="7">The sequence shown here is derived from an EMBL/GenBank/DDBJ whole genome shotgun (WGS) entry which is preliminary data.</text>
</comment>
<feature type="transmembrane region" description="Helical" evidence="6">
    <location>
        <begin position="244"/>
        <end position="267"/>
    </location>
</feature>